<dbReference type="EnsemblPlants" id="TuG1812G0600000410.01.T01">
    <property type="protein sequence ID" value="TuG1812G0600000410.01.T01"/>
    <property type="gene ID" value="TuG1812G0600000410.01"/>
</dbReference>
<evidence type="ECO:0000313" key="14">
    <source>
        <dbReference type="Proteomes" id="UP000015106"/>
    </source>
</evidence>
<feature type="compositionally biased region" description="Polar residues" evidence="11">
    <location>
        <begin position="225"/>
        <end position="235"/>
    </location>
</feature>
<dbReference type="OrthoDB" id="783864at2759"/>
<dbReference type="GO" id="GO:0003677">
    <property type="term" value="F:DNA binding"/>
    <property type="evidence" value="ECO:0007669"/>
    <property type="project" value="UniProtKB-KW"/>
</dbReference>
<gene>
    <name evidence="13" type="primary">LOC125515720</name>
</gene>
<evidence type="ECO:0000256" key="6">
    <source>
        <dbReference type="ARBA" id="ARBA00023015"/>
    </source>
</evidence>
<proteinExistence type="predicted"/>
<keyword evidence="4 10" id="KW-0863">Zinc-finger</keyword>
<dbReference type="Gramene" id="TuG1812G0600000410.01.T01">
    <property type="protein sequence ID" value="TuG1812G0600000410.01.T01"/>
    <property type="gene ID" value="TuG1812G0600000410.01"/>
</dbReference>
<evidence type="ECO:0000256" key="1">
    <source>
        <dbReference type="ARBA" id="ARBA00004123"/>
    </source>
</evidence>
<dbReference type="InterPro" id="IPR036236">
    <property type="entry name" value="Znf_C2H2_sf"/>
</dbReference>
<keyword evidence="3" id="KW-0479">Metal-binding</keyword>
<feature type="region of interest" description="Disordered" evidence="11">
    <location>
        <begin position="1"/>
        <end position="30"/>
    </location>
</feature>
<dbReference type="InterPro" id="IPR052035">
    <property type="entry name" value="ZnF_BED_domain_contain"/>
</dbReference>
<feature type="compositionally biased region" description="Acidic residues" evidence="11">
    <location>
        <begin position="200"/>
        <end position="216"/>
    </location>
</feature>
<dbReference type="InterPro" id="IPR012337">
    <property type="entry name" value="RNaseH-like_sf"/>
</dbReference>
<feature type="compositionally biased region" description="Basic residues" evidence="11">
    <location>
        <begin position="243"/>
        <end position="253"/>
    </location>
</feature>
<evidence type="ECO:0000256" key="11">
    <source>
        <dbReference type="SAM" id="MobiDB-lite"/>
    </source>
</evidence>
<dbReference type="GO" id="GO:0008270">
    <property type="term" value="F:zinc ion binding"/>
    <property type="evidence" value="ECO:0007669"/>
    <property type="project" value="UniProtKB-KW"/>
</dbReference>
<evidence type="ECO:0000256" key="4">
    <source>
        <dbReference type="ARBA" id="ARBA00022771"/>
    </source>
</evidence>
<feature type="compositionally biased region" description="Acidic residues" evidence="11">
    <location>
        <begin position="166"/>
        <end position="184"/>
    </location>
</feature>
<evidence type="ECO:0000256" key="10">
    <source>
        <dbReference type="PROSITE-ProRule" id="PRU00027"/>
    </source>
</evidence>
<reference evidence="13" key="2">
    <citation type="submission" date="2018-03" db="EMBL/GenBank/DDBJ databases">
        <title>The Triticum urartu genome reveals the dynamic nature of wheat genome evolution.</title>
        <authorList>
            <person name="Ling H."/>
            <person name="Ma B."/>
            <person name="Shi X."/>
            <person name="Liu H."/>
            <person name="Dong L."/>
            <person name="Sun H."/>
            <person name="Cao Y."/>
            <person name="Gao Q."/>
            <person name="Zheng S."/>
            <person name="Li Y."/>
            <person name="Yu Y."/>
            <person name="Du H."/>
            <person name="Qi M."/>
            <person name="Li Y."/>
            <person name="Yu H."/>
            <person name="Cui Y."/>
            <person name="Wang N."/>
            <person name="Chen C."/>
            <person name="Wu H."/>
            <person name="Zhao Y."/>
            <person name="Zhang J."/>
            <person name="Li Y."/>
            <person name="Zhou W."/>
            <person name="Zhang B."/>
            <person name="Hu W."/>
            <person name="Eijk M."/>
            <person name="Tang J."/>
            <person name="Witsenboer H."/>
            <person name="Zhao S."/>
            <person name="Li Z."/>
            <person name="Zhang A."/>
            <person name="Wang D."/>
            <person name="Liang C."/>
        </authorList>
    </citation>
    <scope>NUCLEOTIDE SEQUENCE [LARGE SCALE GENOMIC DNA]</scope>
    <source>
        <strain evidence="13">cv. G1812</strain>
    </source>
</reference>
<evidence type="ECO:0000256" key="3">
    <source>
        <dbReference type="ARBA" id="ARBA00022723"/>
    </source>
</evidence>
<evidence type="ECO:0000256" key="9">
    <source>
        <dbReference type="ARBA" id="ARBA00023242"/>
    </source>
</evidence>
<accession>A0A8R7US10</accession>
<evidence type="ECO:0000313" key="13">
    <source>
        <dbReference type="EnsemblPlants" id="TuG1812G0600000410.01.T01"/>
    </source>
</evidence>
<keyword evidence="14" id="KW-1185">Reference proteome</keyword>
<protein>
    <recommendedName>
        <fullName evidence="12">BED-type domain-containing protein</fullName>
    </recommendedName>
</protein>
<reference evidence="13" key="3">
    <citation type="submission" date="2022-06" db="UniProtKB">
        <authorList>
            <consortium name="EnsemblPlants"/>
        </authorList>
    </citation>
    <scope>IDENTIFICATION</scope>
</reference>
<keyword evidence="9" id="KW-0539">Nucleus</keyword>
<feature type="region of interest" description="Disordered" evidence="11">
    <location>
        <begin position="149"/>
        <end position="256"/>
    </location>
</feature>
<dbReference type="InterPro" id="IPR008906">
    <property type="entry name" value="HATC_C_dom"/>
</dbReference>
<evidence type="ECO:0000256" key="2">
    <source>
        <dbReference type="ARBA" id="ARBA00011738"/>
    </source>
</evidence>
<keyword evidence="5" id="KW-0862">Zinc</keyword>
<dbReference type="Pfam" id="PF02892">
    <property type="entry name" value="zf-BED"/>
    <property type="match status" value="1"/>
</dbReference>
<dbReference type="GeneID" id="125515720"/>
<keyword evidence="6" id="KW-0805">Transcription regulation</keyword>
<organism evidence="13 14">
    <name type="scientific">Triticum urartu</name>
    <name type="common">Red wild einkorn</name>
    <name type="synonym">Crithodium urartu</name>
    <dbReference type="NCBI Taxonomy" id="4572"/>
    <lineage>
        <taxon>Eukaryota</taxon>
        <taxon>Viridiplantae</taxon>
        <taxon>Streptophyta</taxon>
        <taxon>Embryophyta</taxon>
        <taxon>Tracheophyta</taxon>
        <taxon>Spermatophyta</taxon>
        <taxon>Magnoliopsida</taxon>
        <taxon>Liliopsida</taxon>
        <taxon>Poales</taxon>
        <taxon>Poaceae</taxon>
        <taxon>BOP clade</taxon>
        <taxon>Pooideae</taxon>
        <taxon>Triticodae</taxon>
        <taxon>Triticeae</taxon>
        <taxon>Triticinae</taxon>
        <taxon>Triticum</taxon>
    </lineage>
</organism>
<dbReference type="PANTHER" id="PTHR46481:SF10">
    <property type="entry name" value="ZINC FINGER BED DOMAIN-CONTAINING PROTEIN 39"/>
    <property type="match status" value="1"/>
</dbReference>
<evidence type="ECO:0000256" key="5">
    <source>
        <dbReference type="ARBA" id="ARBA00022833"/>
    </source>
</evidence>
<comment type="subcellular location">
    <subcellularLocation>
        <location evidence="1">Nucleus</location>
    </subcellularLocation>
</comment>
<evidence type="ECO:0000259" key="12">
    <source>
        <dbReference type="PROSITE" id="PS50808"/>
    </source>
</evidence>
<sequence length="907" mass="103076">MPCFLTTPTATGSTATGGATSPHHSRRRRTRLPWFLAERDEHEQMSIVATMDKEKGKANGKEKEIERTLDSIMKSKVPVSGMQKGNGKGNATATTRLPRKLANDCSNTPIAELLYRVKKKPPPRRLPDPTGAGVRAAITAACSSANYYEREATSSQAMEHDKQAEEDHEEVEEDEEEDKEEQDTLFEVPPGAGDKSDSDGFVDSEEEAFEGDDMSEDGLGLGPTPQEQETVLLSSSEDEARKVQRKSAKKRKGQAPSRLRSAVWTFFHKVEVPSKEGLMELKAQCNYCDNQYAYVQGGSTSSMGRHMDTCKNYKDKVNRDLIQATLFFRKTNGTTSGPAVQFIEYDKDLIKEVMAKMICVHEYSFRMVEHKWFNILMKCLNPNYQPIGRKAIKVECMRVFKKERELLQVSLKDVDFISLTTDLWTSNQTISYMCVVAHFIDKDWKMQTRVLSFIDLDPPHSGHVISDAIYECVTEWKIEKKMISITLDNASNNDVAVRGLKAKFAVRRGTDFEAKYFHVRCCAHIINLVVQDGTTIMAPLIENLRETVKYFKKSPSRLHKFVETCKILGVEVGNHLHLDCVTRWSSTYQMLDTACPYREALSSYAASNANYQWEPKKEEWDKFEVIKPLLLSLSRVTTAFSGQLYPTSNIFYPHIVSIKIALRKAMAHDDECYKKMGDAMMDKFDKYWDEPNNVMVLATILDPRYKMRYVEWCYHQMYDVGKANTEKNIVRGELDTLYEKFVAKNKKAEERASGSSAKKNCNTSTSMPLMDCEFQSFLSATSSTPSKSELRNYLDDLNEAMDPMFNLLDWWRVNALRYPVLAMMAKRFLTVPATSVSSESTFSTGGRVLDDYRSSLKPEMVEALVCGASYIKGSHKDFNVVERDEDEEDDVENIKLPKIVDVGDNNN</sequence>
<dbReference type="Pfam" id="PF05699">
    <property type="entry name" value="Dimer_Tnp_hAT"/>
    <property type="match status" value="1"/>
</dbReference>
<keyword evidence="7" id="KW-0238">DNA-binding</keyword>
<dbReference type="KEGG" id="tua:125515720"/>
<comment type="subunit">
    <text evidence="2">Homodimer.</text>
</comment>
<dbReference type="PANTHER" id="PTHR46481">
    <property type="entry name" value="ZINC FINGER BED DOMAIN-CONTAINING PROTEIN 4"/>
    <property type="match status" value="1"/>
</dbReference>
<dbReference type="PROSITE" id="PS50808">
    <property type="entry name" value="ZF_BED"/>
    <property type="match status" value="1"/>
</dbReference>
<reference evidence="14" key="1">
    <citation type="journal article" date="2013" name="Nature">
        <title>Draft genome of the wheat A-genome progenitor Triticum urartu.</title>
        <authorList>
            <person name="Ling H.Q."/>
            <person name="Zhao S."/>
            <person name="Liu D."/>
            <person name="Wang J."/>
            <person name="Sun H."/>
            <person name="Zhang C."/>
            <person name="Fan H."/>
            <person name="Li D."/>
            <person name="Dong L."/>
            <person name="Tao Y."/>
            <person name="Gao C."/>
            <person name="Wu H."/>
            <person name="Li Y."/>
            <person name="Cui Y."/>
            <person name="Guo X."/>
            <person name="Zheng S."/>
            <person name="Wang B."/>
            <person name="Yu K."/>
            <person name="Liang Q."/>
            <person name="Yang W."/>
            <person name="Lou X."/>
            <person name="Chen J."/>
            <person name="Feng M."/>
            <person name="Jian J."/>
            <person name="Zhang X."/>
            <person name="Luo G."/>
            <person name="Jiang Y."/>
            <person name="Liu J."/>
            <person name="Wang Z."/>
            <person name="Sha Y."/>
            <person name="Zhang B."/>
            <person name="Wu H."/>
            <person name="Tang D."/>
            <person name="Shen Q."/>
            <person name="Xue P."/>
            <person name="Zou S."/>
            <person name="Wang X."/>
            <person name="Liu X."/>
            <person name="Wang F."/>
            <person name="Yang Y."/>
            <person name="An X."/>
            <person name="Dong Z."/>
            <person name="Zhang K."/>
            <person name="Zhang X."/>
            <person name="Luo M.C."/>
            <person name="Dvorak J."/>
            <person name="Tong Y."/>
            <person name="Wang J."/>
            <person name="Yang H."/>
            <person name="Li Z."/>
            <person name="Wang D."/>
            <person name="Zhang A."/>
            <person name="Wang J."/>
        </authorList>
    </citation>
    <scope>NUCLEOTIDE SEQUENCE</scope>
    <source>
        <strain evidence="14">cv. G1812</strain>
    </source>
</reference>
<name>A0A8R7US10_TRIUA</name>
<dbReference type="GO" id="GO:0005634">
    <property type="term" value="C:nucleus"/>
    <property type="evidence" value="ECO:0007669"/>
    <property type="project" value="UniProtKB-SubCell"/>
</dbReference>
<feature type="region of interest" description="Disordered" evidence="11">
    <location>
        <begin position="47"/>
        <end position="104"/>
    </location>
</feature>
<feature type="domain" description="BED-type" evidence="12">
    <location>
        <begin position="258"/>
        <end position="317"/>
    </location>
</feature>
<dbReference type="Proteomes" id="UP000015106">
    <property type="component" value="Chromosome 6"/>
</dbReference>
<dbReference type="GO" id="GO:0009791">
    <property type="term" value="P:post-embryonic development"/>
    <property type="evidence" value="ECO:0007669"/>
    <property type="project" value="UniProtKB-ARBA"/>
</dbReference>
<dbReference type="RefSeq" id="XP_048537185.1">
    <property type="nucleotide sequence ID" value="XM_048681228.1"/>
</dbReference>
<dbReference type="SMART" id="SM00614">
    <property type="entry name" value="ZnF_BED"/>
    <property type="match status" value="1"/>
</dbReference>
<dbReference type="SUPFAM" id="SSF57667">
    <property type="entry name" value="beta-beta-alpha zinc fingers"/>
    <property type="match status" value="1"/>
</dbReference>
<keyword evidence="8" id="KW-0804">Transcription</keyword>
<feature type="compositionally biased region" description="Basic and acidic residues" evidence="11">
    <location>
        <begin position="149"/>
        <end position="165"/>
    </location>
</feature>
<evidence type="ECO:0000256" key="7">
    <source>
        <dbReference type="ARBA" id="ARBA00023125"/>
    </source>
</evidence>
<feature type="compositionally biased region" description="Basic and acidic residues" evidence="11">
    <location>
        <begin position="51"/>
        <end position="69"/>
    </location>
</feature>
<dbReference type="SUPFAM" id="SSF53098">
    <property type="entry name" value="Ribonuclease H-like"/>
    <property type="match status" value="1"/>
</dbReference>
<dbReference type="GO" id="GO:0046983">
    <property type="term" value="F:protein dimerization activity"/>
    <property type="evidence" value="ECO:0007669"/>
    <property type="project" value="InterPro"/>
</dbReference>
<evidence type="ECO:0000256" key="8">
    <source>
        <dbReference type="ARBA" id="ARBA00023163"/>
    </source>
</evidence>
<dbReference type="InterPro" id="IPR025525">
    <property type="entry name" value="hAT-like_transposase_RNase-H"/>
</dbReference>
<dbReference type="Pfam" id="PF14372">
    <property type="entry name" value="hAT-like_RNase-H"/>
    <property type="match status" value="1"/>
</dbReference>
<dbReference type="AlphaFoldDB" id="A0A8R7US10"/>
<dbReference type="InterPro" id="IPR003656">
    <property type="entry name" value="Znf_BED"/>
</dbReference>
<feature type="compositionally biased region" description="Low complexity" evidence="11">
    <location>
        <begin position="1"/>
        <end position="22"/>
    </location>
</feature>